<keyword evidence="2" id="KW-0812">Transmembrane</keyword>
<dbReference type="Gene3D" id="2.60.120.260">
    <property type="entry name" value="Galactose-binding domain-like"/>
    <property type="match status" value="2"/>
</dbReference>
<keyword evidence="5" id="KW-1185">Reference proteome</keyword>
<evidence type="ECO:0000313" key="4">
    <source>
        <dbReference type="EMBL" id="CCA69590.1"/>
    </source>
</evidence>
<dbReference type="InParanoid" id="G4TE36"/>
<evidence type="ECO:0000256" key="3">
    <source>
        <dbReference type="SAM" id="SignalP"/>
    </source>
</evidence>
<feature type="chain" id="PRO_5003468690" description="Transmembrane protein" evidence="3">
    <location>
        <begin position="20"/>
        <end position="624"/>
    </location>
</feature>
<feature type="region of interest" description="Disordered" evidence="1">
    <location>
        <begin position="537"/>
        <end position="556"/>
    </location>
</feature>
<feature type="compositionally biased region" description="Polar residues" evidence="1">
    <location>
        <begin position="544"/>
        <end position="553"/>
    </location>
</feature>
<dbReference type="EMBL" id="CAFZ01000058">
    <property type="protein sequence ID" value="CCA69590.1"/>
    <property type="molecule type" value="Genomic_DNA"/>
</dbReference>
<protein>
    <recommendedName>
        <fullName evidence="6">Transmembrane protein</fullName>
    </recommendedName>
</protein>
<proteinExistence type="predicted"/>
<reference evidence="4 5" key="1">
    <citation type="journal article" date="2011" name="PLoS Pathog.">
        <title>Endophytic Life Strategies Decoded by Genome and Transcriptome Analyses of the Mutualistic Root Symbiont Piriformospora indica.</title>
        <authorList>
            <person name="Zuccaro A."/>
            <person name="Lahrmann U."/>
            <person name="Guldener U."/>
            <person name="Langen G."/>
            <person name="Pfiffi S."/>
            <person name="Biedenkopf D."/>
            <person name="Wong P."/>
            <person name="Samans B."/>
            <person name="Grimm C."/>
            <person name="Basiewicz M."/>
            <person name="Murat C."/>
            <person name="Martin F."/>
            <person name="Kogel K.H."/>
        </authorList>
    </citation>
    <scope>NUCLEOTIDE SEQUENCE [LARGE SCALE GENOMIC DNA]</scope>
    <source>
        <strain evidence="4 5">DSM 11827</strain>
    </source>
</reference>
<evidence type="ECO:0000256" key="2">
    <source>
        <dbReference type="SAM" id="Phobius"/>
    </source>
</evidence>
<feature type="region of interest" description="Disordered" evidence="1">
    <location>
        <begin position="425"/>
        <end position="446"/>
    </location>
</feature>
<sequence>MALWLLWFIYSWCTVLSTALTLVEDTDSSIQYSNSGPSWRYCFWHNGGGRAGDGWHGINMSQMSMVGWHEAYGAGASVSFTFTGTRVMLTGGLCKYFWPLTLNIFIDDQQIDTFTYNPPINTSAVISSDWNYGVTIYDAQNLTPGQHTFKATSVGANTLFTVDTIQYEPSIAGTSSASSVGSASAASTSGLTTSASSRSPISLSSVNTSMGTGSMSNTQSITSGTQLPVPTDGFTSIVSQMDIQPSDPRIIYHPQDAWTMEQSTKRAPTCLSGAMYSNTTGSSLTFNFTASAIQLYTVSGSSGGRFRVTIDGEDKGTFDTYDAASNFTDCRAAPLVTLTGLDSAQHTVVLTVEDSGANTNRTSIEFAGFRVTAATVNSPVGTITSSSKPKISVILGGVIGAIALVVIFILAVLFLKKGRVKEKEMNQEPIQPEQPEPQFTQPFNIPNALVSDSSGANLLVDRPPVPYKGQGRVMHEPTTSTYTPGGSGQGSSYLTSEDIGETPEYRQEGPSHITSGYPESVSSSQVTLPAPVRAPTSWHVPVPASQSNDNDGVSTLDRRTYYTLPSYHERVMEGAGGRGRNLSEADINAISQRLREVMHQSGGLDLEPPHELIDHLVEEQLREE</sequence>
<dbReference type="HOGENOM" id="CLU_504488_0_0_1"/>
<evidence type="ECO:0000313" key="5">
    <source>
        <dbReference type="Proteomes" id="UP000007148"/>
    </source>
</evidence>
<feature type="signal peptide" evidence="3">
    <location>
        <begin position="1"/>
        <end position="19"/>
    </location>
</feature>
<accession>G4TE36</accession>
<dbReference type="Proteomes" id="UP000007148">
    <property type="component" value="Unassembled WGS sequence"/>
</dbReference>
<organism evidence="4 5">
    <name type="scientific">Serendipita indica (strain DSM 11827)</name>
    <name type="common">Root endophyte fungus</name>
    <name type="synonym">Piriformospora indica</name>
    <dbReference type="NCBI Taxonomy" id="1109443"/>
    <lineage>
        <taxon>Eukaryota</taxon>
        <taxon>Fungi</taxon>
        <taxon>Dikarya</taxon>
        <taxon>Basidiomycota</taxon>
        <taxon>Agaricomycotina</taxon>
        <taxon>Agaricomycetes</taxon>
        <taxon>Sebacinales</taxon>
        <taxon>Serendipitaceae</taxon>
        <taxon>Serendipita</taxon>
    </lineage>
</organism>
<comment type="caution">
    <text evidence="4">The sequence shown here is derived from an EMBL/GenBank/DDBJ whole genome shotgun (WGS) entry which is preliminary data.</text>
</comment>
<name>G4TE36_SERID</name>
<feature type="region of interest" description="Disordered" evidence="1">
    <location>
        <begin position="460"/>
        <end position="527"/>
    </location>
</feature>
<feature type="transmembrane region" description="Helical" evidence="2">
    <location>
        <begin position="393"/>
        <end position="415"/>
    </location>
</feature>
<evidence type="ECO:0000256" key="1">
    <source>
        <dbReference type="SAM" id="MobiDB-lite"/>
    </source>
</evidence>
<evidence type="ECO:0008006" key="6">
    <source>
        <dbReference type="Google" id="ProtNLM"/>
    </source>
</evidence>
<dbReference type="AlphaFoldDB" id="G4TE36"/>
<dbReference type="OrthoDB" id="3265734at2759"/>
<gene>
    <name evidence="4" type="ORF">PIIN_03529</name>
</gene>
<keyword evidence="2" id="KW-0472">Membrane</keyword>
<keyword evidence="3" id="KW-0732">Signal</keyword>
<keyword evidence="2" id="KW-1133">Transmembrane helix</keyword>
<feature type="compositionally biased region" description="Low complexity" evidence="1">
    <location>
        <begin position="427"/>
        <end position="442"/>
    </location>
</feature>